<reference evidence="3" key="1">
    <citation type="journal article" date="2019" name="bioRxiv">
        <title>The Genome of the Zebra Mussel, Dreissena polymorpha: A Resource for Invasive Species Research.</title>
        <authorList>
            <person name="McCartney M.A."/>
            <person name="Auch B."/>
            <person name="Kono T."/>
            <person name="Mallez S."/>
            <person name="Zhang Y."/>
            <person name="Obille A."/>
            <person name="Becker A."/>
            <person name="Abrahante J.E."/>
            <person name="Garbe J."/>
            <person name="Badalamenti J.P."/>
            <person name="Herman A."/>
            <person name="Mangelson H."/>
            <person name="Liachko I."/>
            <person name="Sullivan S."/>
            <person name="Sone E.D."/>
            <person name="Koren S."/>
            <person name="Silverstein K.A.T."/>
            <person name="Beckman K.B."/>
            <person name="Gohl D.M."/>
        </authorList>
    </citation>
    <scope>NUCLEOTIDE SEQUENCE</scope>
    <source>
        <strain evidence="3">Duluth1</strain>
        <tissue evidence="3">Whole animal</tissue>
    </source>
</reference>
<proteinExistence type="predicted"/>
<comment type="caution">
    <text evidence="3">The sequence shown here is derived from an EMBL/GenBank/DDBJ whole genome shotgun (WGS) entry which is preliminary data.</text>
</comment>
<feature type="transmembrane region" description="Helical" evidence="2">
    <location>
        <begin position="25"/>
        <end position="46"/>
    </location>
</feature>
<gene>
    <name evidence="3" type="ORF">DPMN_049838</name>
</gene>
<evidence type="ECO:0000313" key="3">
    <source>
        <dbReference type="EMBL" id="KAH3724036.1"/>
    </source>
</evidence>
<evidence type="ECO:0000256" key="1">
    <source>
        <dbReference type="SAM" id="MobiDB-lite"/>
    </source>
</evidence>
<name>A0A9D4CG36_DREPO</name>
<dbReference type="AlphaFoldDB" id="A0A9D4CG36"/>
<organism evidence="3 4">
    <name type="scientific">Dreissena polymorpha</name>
    <name type="common">Zebra mussel</name>
    <name type="synonym">Mytilus polymorpha</name>
    <dbReference type="NCBI Taxonomy" id="45954"/>
    <lineage>
        <taxon>Eukaryota</taxon>
        <taxon>Metazoa</taxon>
        <taxon>Spiralia</taxon>
        <taxon>Lophotrochozoa</taxon>
        <taxon>Mollusca</taxon>
        <taxon>Bivalvia</taxon>
        <taxon>Autobranchia</taxon>
        <taxon>Heteroconchia</taxon>
        <taxon>Euheterodonta</taxon>
        <taxon>Imparidentia</taxon>
        <taxon>Neoheterodontei</taxon>
        <taxon>Myida</taxon>
        <taxon>Dreissenoidea</taxon>
        <taxon>Dreissenidae</taxon>
        <taxon>Dreissena</taxon>
    </lineage>
</organism>
<reference evidence="3" key="2">
    <citation type="submission" date="2020-11" db="EMBL/GenBank/DDBJ databases">
        <authorList>
            <person name="McCartney M.A."/>
            <person name="Auch B."/>
            <person name="Kono T."/>
            <person name="Mallez S."/>
            <person name="Becker A."/>
            <person name="Gohl D.M."/>
            <person name="Silverstein K.A.T."/>
            <person name="Koren S."/>
            <person name="Bechman K.B."/>
            <person name="Herman A."/>
            <person name="Abrahante J.E."/>
            <person name="Garbe J."/>
        </authorList>
    </citation>
    <scope>NUCLEOTIDE SEQUENCE</scope>
    <source>
        <strain evidence="3">Duluth1</strain>
        <tissue evidence="3">Whole animal</tissue>
    </source>
</reference>
<evidence type="ECO:0000313" key="4">
    <source>
        <dbReference type="Proteomes" id="UP000828390"/>
    </source>
</evidence>
<keyword evidence="2" id="KW-0472">Membrane</keyword>
<evidence type="ECO:0000256" key="2">
    <source>
        <dbReference type="SAM" id="Phobius"/>
    </source>
</evidence>
<sequence length="54" mass="5903">MGSVPSSHNHRRHNDDDSDGDESDVIYYGVKAVVTLVWVGVALSTLEASELLFL</sequence>
<keyword evidence="2" id="KW-1133">Transmembrane helix</keyword>
<dbReference type="EMBL" id="JAIWYP010000012">
    <property type="protein sequence ID" value="KAH3724036.1"/>
    <property type="molecule type" value="Genomic_DNA"/>
</dbReference>
<protein>
    <submittedName>
        <fullName evidence="3">Uncharacterized protein</fullName>
    </submittedName>
</protein>
<keyword evidence="4" id="KW-1185">Reference proteome</keyword>
<feature type="region of interest" description="Disordered" evidence="1">
    <location>
        <begin position="1"/>
        <end position="22"/>
    </location>
</feature>
<dbReference type="Proteomes" id="UP000828390">
    <property type="component" value="Unassembled WGS sequence"/>
</dbReference>
<keyword evidence="2" id="KW-0812">Transmembrane</keyword>
<accession>A0A9D4CG36</accession>